<name>A0A7W7GZ72_9ACTN</name>
<comment type="caution">
    <text evidence="1">The sequence shown here is derived from an EMBL/GenBank/DDBJ whole genome shotgun (WGS) entry which is preliminary data.</text>
</comment>
<dbReference type="EMBL" id="JACHNB010000001">
    <property type="protein sequence ID" value="MBB4740937.1"/>
    <property type="molecule type" value="Genomic_DNA"/>
</dbReference>
<dbReference type="AlphaFoldDB" id="A0A7W7GZ72"/>
<keyword evidence="2" id="KW-1185">Reference proteome</keyword>
<protein>
    <submittedName>
        <fullName evidence="1">Uncharacterized protein</fullName>
    </submittedName>
</protein>
<evidence type="ECO:0000313" key="2">
    <source>
        <dbReference type="Proteomes" id="UP000546162"/>
    </source>
</evidence>
<sequence>MTVRGMIEMVLSVLGGGVLAALTLAFWPCRRGGPAGPVTGPGPLSTVLLPAAVVAAPPPVPRAESTEGLLVVQLLRDELSPAHYRTAMASLAAREEARNPMRLPGEIGPAAD</sequence>
<accession>A0A7W7GZ72</accession>
<organism evidence="1 2">
    <name type="scientific">Actinoplanes octamycinicus</name>
    <dbReference type="NCBI Taxonomy" id="135948"/>
    <lineage>
        <taxon>Bacteria</taxon>
        <taxon>Bacillati</taxon>
        <taxon>Actinomycetota</taxon>
        <taxon>Actinomycetes</taxon>
        <taxon>Micromonosporales</taxon>
        <taxon>Micromonosporaceae</taxon>
        <taxon>Actinoplanes</taxon>
    </lineage>
</organism>
<evidence type="ECO:0000313" key="1">
    <source>
        <dbReference type="EMBL" id="MBB4740937.1"/>
    </source>
</evidence>
<dbReference type="RefSeq" id="WP_185041483.1">
    <property type="nucleotide sequence ID" value="NZ_BAABFG010000005.1"/>
</dbReference>
<proteinExistence type="predicted"/>
<gene>
    <name evidence="1" type="ORF">BJY16_004396</name>
</gene>
<reference evidence="1 2" key="1">
    <citation type="submission" date="2020-08" db="EMBL/GenBank/DDBJ databases">
        <title>Sequencing the genomes of 1000 actinobacteria strains.</title>
        <authorList>
            <person name="Klenk H.-P."/>
        </authorList>
    </citation>
    <scope>NUCLEOTIDE SEQUENCE [LARGE SCALE GENOMIC DNA]</scope>
    <source>
        <strain evidence="1 2">DSM 45809</strain>
    </source>
</reference>
<dbReference type="Proteomes" id="UP000546162">
    <property type="component" value="Unassembled WGS sequence"/>
</dbReference>